<proteinExistence type="predicted"/>
<dbReference type="SUPFAM" id="SSF140736">
    <property type="entry name" value="Rv1873-like"/>
    <property type="match status" value="1"/>
</dbReference>
<dbReference type="PIRSF" id="PIRSF008546">
    <property type="entry name" value="UCP008546"/>
    <property type="match status" value="1"/>
</dbReference>
<dbReference type="InterPro" id="IPR036287">
    <property type="entry name" value="Rv1873-like_sf"/>
</dbReference>
<dbReference type="GeneID" id="69579533"/>
<organism evidence="1 2">
    <name type="scientific">Capnocytophaga canimorsus</name>
    <dbReference type="NCBI Taxonomy" id="28188"/>
    <lineage>
        <taxon>Bacteria</taxon>
        <taxon>Pseudomonadati</taxon>
        <taxon>Bacteroidota</taxon>
        <taxon>Flavobacteriia</taxon>
        <taxon>Flavobacteriales</taxon>
        <taxon>Flavobacteriaceae</taxon>
        <taxon>Capnocytophaga</taxon>
    </lineage>
</organism>
<sequence length="145" mass="16612">MENGLNRFLQAQEKDYLSALSEVKSGRKKGRWMWYVFPQFKCLALSESSKSYGIDNVDEAEAFLHHPVLGKRLKEMTDALLNLSEPDVSHIFGSPDEIKLKASMTLFACVSDEDENPFKKVIDKYFQGALDTKTTKIIDDTWVWV</sequence>
<evidence type="ECO:0000313" key="1">
    <source>
        <dbReference type="EMBL" id="CEN38279.1"/>
    </source>
</evidence>
<dbReference type="Gene3D" id="1.25.40.380">
    <property type="entry name" value="Protein of unknown function DUF1810"/>
    <property type="match status" value="1"/>
</dbReference>
<protein>
    <submittedName>
        <fullName evidence="1">Uncharacterized protein</fullName>
    </submittedName>
</protein>
<name>A0A0B7HI17_9FLAO</name>
<dbReference type="InterPro" id="IPR014937">
    <property type="entry name" value="DUF1810"/>
</dbReference>
<dbReference type="RefSeq" id="WP_042000923.1">
    <property type="nucleotide sequence ID" value="NZ_CP022382.1"/>
</dbReference>
<dbReference type="EMBL" id="CDOE01000071">
    <property type="protein sequence ID" value="CEN38279.1"/>
    <property type="molecule type" value="Genomic_DNA"/>
</dbReference>
<accession>A0A0B7HI17</accession>
<dbReference type="AlphaFoldDB" id="A0A0B7HI17"/>
<reference evidence="1 2" key="1">
    <citation type="submission" date="2015-01" db="EMBL/GenBank/DDBJ databases">
        <authorList>
            <person name="Xiang T."/>
            <person name="Song Y."/>
            <person name="Huang L."/>
            <person name="Wang B."/>
            <person name="Wu P."/>
        </authorList>
    </citation>
    <scope>NUCLEOTIDE SEQUENCE [LARGE SCALE GENOMIC DNA]</scope>
    <source>
        <strain evidence="1 2">Cc12</strain>
    </source>
</reference>
<gene>
    <name evidence="1" type="ORF">CCAN12_730011</name>
</gene>
<dbReference type="Proteomes" id="UP000044026">
    <property type="component" value="Unassembled WGS sequence"/>
</dbReference>
<evidence type="ECO:0000313" key="2">
    <source>
        <dbReference type="Proteomes" id="UP000044026"/>
    </source>
</evidence>
<dbReference type="Pfam" id="PF08837">
    <property type="entry name" value="DUF1810"/>
    <property type="match status" value="1"/>
</dbReference>